<feature type="compositionally biased region" description="Low complexity" evidence="1">
    <location>
        <begin position="269"/>
        <end position="298"/>
    </location>
</feature>
<proteinExistence type="predicted"/>
<keyword evidence="2" id="KW-1133">Transmembrane helix</keyword>
<evidence type="ECO:0000313" key="4">
    <source>
        <dbReference type="Proteomes" id="UP001153069"/>
    </source>
</evidence>
<keyword evidence="4" id="KW-1185">Reference proteome</keyword>
<dbReference type="Proteomes" id="UP001153069">
    <property type="component" value="Unassembled WGS sequence"/>
</dbReference>
<feature type="transmembrane region" description="Helical" evidence="2">
    <location>
        <begin position="33"/>
        <end position="53"/>
    </location>
</feature>
<dbReference type="AlphaFoldDB" id="A0A9N8DGX3"/>
<evidence type="ECO:0000313" key="3">
    <source>
        <dbReference type="EMBL" id="CAB9500330.1"/>
    </source>
</evidence>
<organism evidence="3 4">
    <name type="scientific">Seminavis robusta</name>
    <dbReference type="NCBI Taxonomy" id="568900"/>
    <lineage>
        <taxon>Eukaryota</taxon>
        <taxon>Sar</taxon>
        <taxon>Stramenopiles</taxon>
        <taxon>Ochrophyta</taxon>
        <taxon>Bacillariophyta</taxon>
        <taxon>Bacillariophyceae</taxon>
        <taxon>Bacillariophycidae</taxon>
        <taxon>Naviculales</taxon>
        <taxon>Naviculaceae</taxon>
        <taxon>Seminavis</taxon>
    </lineage>
</organism>
<evidence type="ECO:0008006" key="5">
    <source>
        <dbReference type="Google" id="ProtNLM"/>
    </source>
</evidence>
<feature type="transmembrane region" description="Helical" evidence="2">
    <location>
        <begin position="169"/>
        <end position="187"/>
    </location>
</feature>
<reference evidence="3" key="1">
    <citation type="submission" date="2020-06" db="EMBL/GenBank/DDBJ databases">
        <authorList>
            <consortium name="Plant Systems Biology data submission"/>
        </authorList>
    </citation>
    <scope>NUCLEOTIDE SEQUENCE</scope>
    <source>
        <strain evidence="3">D6</strain>
    </source>
</reference>
<gene>
    <name evidence="3" type="ORF">SEMRO_81_G043550.1</name>
</gene>
<evidence type="ECO:0000256" key="1">
    <source>
        <dbReference type="SAM" id="MobiDB-lite"/>
    </source>
</evidence>
<sequence>MTGAQEDEEEDEVLLHHLTDDEKRVVLRGNCNFLALMVLSTIGFIQSSTAAGYCDFAERHVRLAQGISAQDACQSLTTEDWNARVCQTFLDQHGVGFFGWYFTVPVDTQFCTSYELWINNVGIVSPQFDSAFYAARVCSVLAAIFGSFACLTCLFATCCPLDSARIKGLSCYFTLAYICQTFTFLIFTSNICQPGFLAQYLVGLTNNNNTTTTNNDNIVESVTCSLGRGGNLAISAACLFFVCSILVSCSLPPTPLVGYHPVGSPTPPSQAQQQQSSPQSSSPQQSSPSEQHPNQQMA</sequence>
<protein>
    <recommendedName>
        <fullName evidence="5">Transmembrane protein</fullName>
    </recommendedName>
</protein>
<feature type="region of interest" description="Disordered" evidence="1">
    <location>
        <begin position="260"/>
        <end position="298"/>
    </location>
</feature>
<name>A0A9N8DGX3_9STRA</name>
<feature type="transmembrane region" description="Helical" evidence="2">
    <location>
        <begin position="133"/>
        <end position="157"/>
    </location>
</feature>
<keyword evidence="2" id="KW-0812">Transmembrane</keyword>
<accession>A0A9N8DGX3</accession>
<dbReference type="OrthoDB" id="42925at2759"/>
<evidence type="ECO:0000256" key="2">
    <source>
        <dbReference type="SAM" id="Phobius"/>
    </source>
</evidence>
<dbReference type="EMBL" id="CAICTM010000080">
    <property type="protein sequence ID" value="CAB9500330.1"/>
    <property type="molecule type" value="Genomic_DNA"/>
</dbReference>
<keyword evidence="2" id="KW-0472">Membrane</keyword>
<comment type="caution">
    <text evidence="3">The sequence shown here is derived from an EMBL/GenBank/DDBJ whole genome shotgun (WGS) entry which is preliminary data.</text>
</comment>